<keyword evidence="2" id="KW-1185">Reference proteome</keyword>
<dbReference type="AlphaFoldDB" id="A0A641AQ53"/>
<dbReference type="OrthoDB" id="3724496at2"/>
<protein>
    <submittedName>
        <fullName evidence="1">SIMPL domain-containing protein</fullName>
    </submittedName>
</protein>
<name>A0A641AQ53_9ACTN</name>
<evidence type="ECO:0000313" key="2">
    <source>
        <dbReference type="Proteomes" id="UP001515100"/>
    </source>
</evidence>
<dbReference type="InterPro" id="IPR007497">
    <property type="entry name" value="SIMPL/DUF541"/>
</dbReference>
<proteinExistence type="predicted"/>
<dbReference type="Gene3D" id="3.30.70.2970">
    <property type="entry name" value="Protein of unknown function (DUF541), domain 2"/>
    <property type="match status" value="1"/>
</dbReference>
<gene>
    <name evidence="1" type="ORF">ESP62_003305</name>
</gene>
<dbReference type="Proteomes" id="UP001515100">
    <property type="component" value="Unassembled WGS sequence"/>
</dbReference>
<dbReference type="Gene3D" id="3.30.110.170">
    <property type="entry name" value="Protein of unknown function (DUF541), domain 1"/>
    <property type="match status" value="1"/>
</dbReference>
<reference evidence="1" key="1">
    <citation type="submission" date="2019-09" db="EMBL/GenBank/DDBJ databases">
        <authorList>
            <person name="Li J."/>
        </authorList>
    </citation>
    <scope>NUCLEOTIDE SEQUENCE [LARGE SCALE GENOMIC DNA]</scope>
    <source>
        <strain evidence="1">NRBC 14897</strain>
    </source>
</reference>
<evidence type="ECO:0000313" key="1">
    <source>
        <dbReference type="EMBL" id="KAA1380236.1"/>
    </source>
</evidence>
<dbReference type="EMBL" id="SDPP02000001">
    <property type="protein sequence ID" value="KAA1380236.1"/>
    <property type="molecule type" value="Genomic_DNA"/>
</dbReference>
<comment type="caution">
    <text evidence="1">The sequence shown here is derived from an EMBL/GenBank/DDBJ whole genome shotgun (WGS) entry which is preliminary data.</text>
</comment>
<organism evidence="1 2">
    <name type="scientific">Aeromicrobium fastidiosum</name>
    <dbReference type="NCBI Taxonomy" id="52699"/>
    <lineage>
        <taxon>Bacteria</taxon>
        <taxon>Bacillati</taxon>
        <taxon>Actinomycetota</taxon>
        <taxon>Actinomycetes</taxon>
        <taxon>Propionibacteriales</taxon>
        <taxon>Nocardioidaceae</taxon>
        <taxon>Aeromicrobium</taxon>
    </lineage>
</organism>
<dbReference type="Pfam" id="PF04402">
    <property type="entry name" value="SIMPL"/>
    <property type="match status" value="1"/>
</dbReference>
<accession>A0A641AQ53</accession>
<sequence length="265" mass="28586">MMVFDCSTGSVIGALRFPVDAVGWRRERSGRCASPVACRRMRQDGGMTLDITVRGSAEQHHPAERATVSMAAAIEGPDKAKAFAAAIAIQEPLSAQLKELVELHAVHSWSSDQVRVFSHRPWDGDGKRGATVHVARVQVRAEFTDFERLSGFLDFWSGTDGVEVGQIEWDVSAKNRRVFEAEVRKSAVDDAVQKAQSYANAVRRGKVVAVQIADPGMLAGPGDAVASPFHKNAALALSDGPGAGLDLAPEEIVIRVEVDARFRAD</sequence>